<dbReference type="AlphaFoldDB" id="A0A226D7J9"/>
<accession>A0A226D7J9</accession>
<comment type="caution">
    <text evidence="2">The sequence shown here is derived from an EMBL/GenBank/DDBJ whole genome shotgun (WGS) entry which is preliminary data.</text>
</comment>
<dbReference type="EMBL" id="LNIX01000029">
    <property type="protein sequence ID" value="OXA41522.1"/>
    <property type="molecule type" value="Genomic_DNA"/>
</dbReference>
<gene>
    <name evidence="2" type="ORF">Fcan01_23835</name>
</gene>
<organism evidence="2 3">
    <name type="scientific">Folsomia candida</name>
    <name type="common">Springtail</name>
    <dbReference type="NCBI Taxonomy" id="158441"/>
    <lineage>
        <taxon>Eukaryota</taxon>
        <taxon>Metazoa</taxon>
        <taxon>Ecdysozoa</taxon>
        <taxon>Arthropoda</taxon>
        <taxon>Hexapoda</taxon>
        <taxon>Collembola</taxon>
        <taxon>Entomobryomorpha</taxon>
        <taxon>Isotomoidea</taxon>
        <taxon>Isotomidae</taxon>
        <taxon>Proisotominae</taxon>
        <taxon>Folsomia</taxon>
    </lineage>
</organism>
<keyword evidence="1" id="KW-1133">Transmembrane helix</keyword>
<name>A0A226D7J9_FOLCA</name>
<reference evidence="2 3" key="1">
    <citation type="submission" date="2015-12" db="EMBL/GenBank/DDBJ databases">
        <title>The genome of Folsomia candida.</title>
        <authorList>
            <person name="Faddeeva A."/>
            <person name="Derks M.F."/>
            <person name="Anvar Y."/>
            <person name="Smit S."/>
            <person name="Van Straalen N."/>
            <person name="Roelofs D."/>
        </authorList>
    </citation>
    <scope>NUCLEOTIDE SEQUENCE [LARGE SCALE GENOMIC DNA]</scope>
    <source>
        <strain evidence="2 3">VU population</strain>
        <tissue evidence="2">Whole body</tissue>
    </source>
</reference>
<keyword evidence="1" id="KW-0472">Membrane</keyword>
<keyword evidence="3" id="KW-1185">Reference proteome</keyword>
<evidence type="ECO:0000256" key="1">
    <source>
        <dbReference type="SAM" id="Phobius"/>
    </source>
</evidence>
<protein>
    <submittedName>
        <fullName evidence="2">Uncharacterized protein</fullName>
    </submittedName>
</protein>
<dbReference type="Proteomes" id="UP000198287">
    <property type="component" value="Unassembled WGS sequence"/>
</dbReference>
<evidence type="ECO:0000313" key="2">
    <source>
        <dbReference type="EMBL" id="OXA41522.1"/>
    </source>
</evidence>
<keyword evidence="1" id="KW-0812">Transmembrane</keyword>
<proteinExistence type="predicted"/>
<evidence type="ECO:0000313" key="3">
    <source>
        <dbReference type="Proteomes" id="UP000198287"/>
    </source>
</evidence>
<feature type="transmembrane region" description="Helical" evidence="1">
    <location>
        <begin position="577"/>
        <end position="598"/>
    </location>
</feature>
<sequence length="653" mass="75264">MEKNLFLNFTLHFILIGNGTQISNFPPFFNTILSLNPDTPIVLDYFKTWNFFGSKFSPEIYMNPSIPLKSPPIAKLGHPSVISFIDLYRFWGPTFLARIHNRFNSLTNLLLAISATGLNPAYIFIHSSMAELLEIQNPSLIYPAIVVKLSGQFSLYQLNTIWSSMNRNLHRKPVLIGQSRQKGSIFDNTCPPSNFVNLQRHTDCIVTVIRNRLNFTNVYLPHPPWSVHGYISLGIVNQKAVVDSYILFRTADRYELLSYGEEIYFYNFLIVTKKHAILDGLESLISPFDKFTWILIISSCTGIMVMFQLQPSSLSKGLNRLQLLKNISASYFWSVTSIMGQGAIYSALTTESLPPVPETMEELSDSGLKIVTTRITFDSNRSKYNSELKDVLLRDLIENLDWKRFPAFFIILNKLNKTLTPVHIPNTALVETIINGSVFQSEENQSVTVTTSSNFALMDYHHSLKELRETIEFYSENEVILRKAEDTPFRVLILAMIRRNYVFPEISKIFRCLKESGIYDKWIETHGTKQHLFNTKEIKNAKVTESYANFFMKRMTGVGGKVGNNNWQEAKSVSLEFLGVFFVFLMVLVGIEVGLFCGEINLPRKVWRWWRNVQCRICKWWKEMKKRRRLAKLKAAKNLITKLKTRSSRGYKN</sequence>